<dbReference type="InterPro" id="IPR050109">
    <property type="entry name" value="HTH-type_TetR-like_transc_reg"/>
</dbReference>
<keyword evidence="1" id="KW-0805">Transcription regulation</keyword>
<dbReference type="SUPFAM" id="SSF46689">
    <property type="entry name" value="Homeodomain-like"/>
    <property type="match status" value="1"/>
</dbReference>
<name>A0ABS4XXB6_9ACTN</name>
<dbReference type="Pfam" id="PF17754">
    <property type="entry name" value="TetR_C_14"/>
    <property type="match status" value="1"/>
</dbReference>
<keyword evidence="2 4" id="KW-0238">DNA-binding</keyword>
<evidence type="ECO:0000256" key="1">
    <source>
        <dbReference type="ARBA" id="ARBA00023015"/>
    </source>
</evidence>
<keyword evidence="7" id="KW-1185">Reference proteome</keyword>
<dbReference type="EMBL" id="JAGIOH010000001">
    <property type="protein sequence ID" value="MBP2401025.1"/>
    <property type="molecule type" value="Genomic_DNA"/>
</dbReference>
<dbReference type="InterPro" id="IPR001647">
    <property type="entry name" value="HTH_TetR"/>
</dbReference>
<dbReference type="PROSITE" id="PS01081">
    <property type="entry name" value="HTH_TETR_1"/>
    <property type="match status" value="1"/>
</dbReference>
<reference evidence="6 7" key="1">
    <citation type="submission" date="2021-03" db="EMBL/GenBank/DDBJ databases">
        <title>Sequencing the genomes of 1000 actinobacteria strains.</title>
        <authorList>
            <person name="Klenk H.-P."/>
        </authorList>
    </citation>
    <scope>NUCLEOTIDE SEQUENCE [LARGE SCALE GENOMIC DNA]</scope>
    <source>
        <strain evidence="6 7">DSM 41480</strain>
    </source>
</reference>
<dbReference type="Proteomes" id="UP001519291">
    <property type="component" value="Unassembled WGS sequence"/>
</dbReference>
<dbReference type="GeneID" id="91567375"/>
<evidence type="ECO:0000256" key="3">
    <source>
        <dbReference type="ARBA" id="ARBA00023163"/>
    </source>
</evidence>
<dbReference type="RefSeq" id="WP_209513552.1">
    <property type="nucleotide sequence ID" value="NZ_JAGIOH010000001.1"/>
</dbReference>
<dbReference type="PRINTS" id="PR00455">
    <property type="entry name" value="HTHTETR"/>
</dbReference>
<dbReference type="Pfam" id="PF00440">
    <property type="entry name" value="TetR_N"/>
    <property type="match status" value="1"/>
</dbReference>
<dbReference type="PANTHER" id="PTHR30055">
    <property type="entry name" value="HTH-TYPE TRANSCRIPTIONAL REGULATOR RUTR"/>
    <property type="match status" value="1"/>
</dbReference>
<keyword evidence="3" id="KW-0804">Transcription</keyword>
<evidence type="ECO:0000259" key="5">
    <source>
        <dbReference type="PROSITE" id="PS50977"/>
    </source>
</evidence>
<dbReference type="PROSITE" id="PS50977">
    <property type="entry name" value="HTH_TETR_2"/>
    <property type="match status" value="1"/>
</dbReference>
<proteinExistence type="predicted"/>
<comment type="caution">
    <text evidence="6">The sequence shown here is derived from an EMBL/GenBank/DDBJ whole genome shotgun (WGS) entry which is preliminary data.</text>
</comment>
<dbReference type="PANTHER" id="PTHR30055:SF238">
    <property type="entry name" value="MYCOFACTOCIN BIOSYNTHESIS TRANSCRIPTIONAL REGULATOR MFTR-RELATED"/>
    <property type="match status" value="1"/>
</dbReference>
<sequence length="223" mass="24661">MSNALPSRDPDDRLPLRERKKLRTRAALTDTALQLFTERGFNGVTLDELCDAVEISKRTFFRYFAGKEDVAMAPTQDLWRAFLEDLRTREPGDGPVLEMLRDALLAAMDRMSADGWAHRVLLSRRLAAVTPSMDAHGLHFCHDTGRAARATLHRRLDLDDPDDPRTRLAVDMLVAAFHCALDTWMAGPGTPTRADLAAHLRDVCAALPGSLTLTAGPRPPGQP</sequence>
<evidence type="ECO:0000256" key="4">
    <source>
        <dbReference type="PROSITE-ProRule" id="PRU00335"/>
    </source>
</evidence>
<feature type="DNA-binding region" description="H-T-H motif" evidence="4">
    <location>
        <begin position="45"/>
        <end position="64"/>
    </location>
</feature>
<dbReference type="InterPro" id="IPR023772">
    <property type="entry name" value="DNA-bd_HTH_TetR-type_CS"/>
</dbReference>
<feature type="domain" description="HTH tetR-type" evidence="5">
    <location>
        <begin position="22"/>
        <end position="82"/>
    </location>
</feature>
<evidence type="ECO:0000256" key="2">
    <source>
        <dbReference type="ARBA" id="ARBA00023125"/>
    </source>
</evidence>
<gene>
    <name evidence="6" type="ORF">JO379_000494</name>
</gene>
<dbReference type="InterPro" id="IPR009057">
    <property type="entry name" value="Homeodomain-like_sf"/>
</dbReference>
<accession>A0ABS4XXB6</accession>
<dbReference type="Gene3D" id="1.10.357.10">
    <property type="entry name" value="Tetracycline Repressor, domain 2"/>
    <property type="match status" value="1"/>
</dbReference>
<organism evidence="6 7">
    <name type="scientific">Streptomyces syringium</name>
    <dbReference type="NCBI Taxonomy" id="76729"/>
    <lineage>
        <taxon>Bacteria</taxon>
        <taxon>Bacillati</taxon>
        <taxon>Actinomycetota</taxon>
        <taxon>Actinomycetes</taxon>
        <taxon>Kitasatosporales</taxon>
        <taxon>Streptomycetaceae</taxon>
        <taxon>Streptomyces</taxon>
    </lineage>
</organism>
<protein>
    <submittedName>
        <fullName evidence="6">AcrR family transcriptional regulator</fullName>
    </submittedName>
</protein>
<dbReference type="InterPro" id="IPR041347">
    <property type="entry name" value="MftR_C"/>
</dbReference>
<evidence type="ECO:0000313" key="6">
    <source>
        <dbReference type="EMBL" id="MBP2401025.1"/>
    </source>
</evidence>
<evidence type="ECO:0000313" key="7">
    <source>
        <dbReference type="Proteomes" id="UP001519291"/>
    </source>
</evidence>